<dbReference type="Proteomes" id="UP000027931">
    <property type="component" value="Unassembled WGS sequence"/>
</dbReference>
<organism evidence="5 6">
    <name type="scientific">Tumebacillus flagellatus</name>
    <dbReference type="NCBI Taxonomy" id="1157490"/>
    <lineage>
        <taxon>Bacteria</taxon>
        <taxon>Bacillati</taxon>
        <taxon>Bacillota</taxon>
        <taxon>Bacilli</taxon>
        <taxon>Bacillales</taxon>
        <taxon>Alicyclobacillaceae</taxon>
        <taxon>Tumebacillus</taxon>
    </lineage>
</organism>
<keyword evidence="2" id="KW-0238">DNA-binding</keyword>
<dbReference type="RefSeq" id="WP_038083223.1">
    <property type="nucleotide sequence ID" value="NZ_JMIR01000001.1"/>
</dbReference>
<dbReference type="PROSITE" id="PS51000">
    <property type="entry name" value="HTH_DEOR_2"/>
    <property type="match status" value="1"/>
</dbReference>
<dbReference type="OrthoDB" id="155998at2"/>
<accession>A0A074LY49</accession>
<evidence type="ECO:0000259" key="4">
    <source>
        <dbReference type="PROSITE" id="PS51000"/>
    </source>
</evidence>
<protein>
    <submittedName>
        <fullName evidence="5">Transcriptional regulator</fullName>
    </submittedName>
</protein>
<dbReference type="SUPFAM" id="SSF46785">
    <property type="entry name" value="Winged helix' DNA-binding domain"/>
    <property type="match status" value="1"/>
</dbReference>
<dbReference type="SMART" id="SM00418">
    <property type="entry name" value="HTH_ARSR"/>
    <property type="match status" value="1"/>
</dbReference>
<evidence type="ECO:0000313" key="5">
    <source>
        <dbReference type="EMBL" id="KEO85053.1"/>
    </source>
</evidence>
<comment type="caution">
    <text evidence="5">The sequence shown here is derived from an EMBL/GenBank/DDBJ whole genome shotgun (WGS) entry which is preliminary data.</text>
</comment>
<dbReference type="InterPro" id="IPR001845">
    <property type="entry name" value="HTH_ArsR_DNA-bd_dom"/>
</dbReference>
<reference evidence="5 6" key="1">
    <citation type="journal article" date="2013" name="Int. J. Syst. Evol. Microbiol.">
        <title>Tumebacillus flagellatus sp. nov., an alpha-amylase/pullulanase-producing bacterium isolated from cassava wastewater.</title>
        <authorList>
            <person name="Wang Q."/>
            <person name="Xie N."/>
            <person name="Qin Y."/>
            <person name="Shen N."/>
            <person name="Zhu J."/>
            <person name="Mi H."/>
            <person name="Huang R."/>
        </authorList>
    </citation>
    <scope>NUCLEOTIDE SEQUENCE [LARGE SCALE GENOMIC DNA]</scope>
    <source>
        <strain evidence="5 6">GST4</strain>
    </source>
</reference>
<keyword evidence="3" id="KW-0804">Transcription</keyword>
<dbReference type="STRING" id="1157490.EL26_00365"/>
<gene>
    <name evidence="5" type="ORF">EL26_00365</name>
</gene>
<dbReference type="eggNOG" id="COG2345">
    <property type="taxonomic scope" value="Bacteria"/>
</dbReference>
<dbReference type="Pfam" id="PF12840">
    <property type="entry name" value="HTH_20"/>
    <property type="match status" value="1"/>
</dbReference>
<sequence length="213" mass="24239">MANQESSTRRLIITLLRTEGPMSAGELAERIGITEMAIRRHIATLERDDLIYPTTVRQPMGRPAKVYGLTEEADELFPKNYHTLTLDLLEDIAKVDGSEKIKQLFDHREERLVQTYSDLLAGKTLEEKVAILADMQNRKGYLSKWEQKEDGTYEIVEYNCPIAQVSKLYPQTCSCETNVFRRVLGTDVNRSECLAEGGSCCVFKISDNQRQEA</sequence>
<dbReference type="InterPro" id="IPR050313">
    <property type="entry name" value="Carb_Metab_HTH_regulators"/>
</dbReference>
<dbReference type="GO" id="GO:0003677">
    <property type="term" value="F:DNA binding"/>
    <property type="evidence" value="ECO:0007669"/>
    <property type="project" value="UniProtKB-KW"/>
</dbReference>
<dbReference type="PANTHER" id="PTHR30363">
    <property type="entry name" value="HTH-TYPE TRANSCRIPTIONAL REGULATOR SRLR-RELATED"/>
    <property type="match status" value="1"/>
</dbReference>
<dbReference type="EMBL" id="JMIR01000001">
    <property type="protein sequence ID" value="KEO85053.1"/>
    <property type="molecule type" value="Genomic_DNA"/>
</dbReference>
<dbReference type="InterPro" id="IPR001034">
    <property type="entry name" value="DeoR_HTH"/>
</dbReference>
<dbReference type="GO" id="GO:0003700">
    <property type="term" value="F:DNA-binding transcription factor activity"/>
    <property type="evidence" value="ECO:0007669"/>
    <property type="project" value="InterPro"/>
</dbReference>
<keyword evidence="1" id="KW-0805">Transcription regulation</keyword>
<proteinExistence type="predicted"/>
<dbReference type="InterPro" id="IPR036390">
    <property type="entry name" value="WH_DNA-bd_sf"/>
</dbReference>
<evidence type="ECO:0000256" key="3">
    <source>
        <dbReference type="ARBA" id="ARBA00023163"/>
    </source>
</evidence>
<evidence type="ECO:0000256" key="1">
    <source>
        <dbReference type="ARBA" id="ARBA00023015"/>
    </source>
</evidence>
<dbReference type="Gene3D" id="1.10.10.10">
    <property type="entry name" value="Winged helix-like DNA-binding domain superfamily/Winged helix DNA-binding domain"/>
    <property type="match status" value="1"/>
</dbReference>
<dbReference type="InterPro" id="IPR036388">
    <property type="entry name" value="WH-like_DNA-bd_sf"/>
</dbReference>
<name>A0A074LY49_9BACL</name>
<dbReference type="InterPro" id="IPR011991">
    <property type="entry name" value="ArsR-like_HTH"/>
</dbReference>
<dbReference type="AlphaFoldDB" id="A0A074LY49"/>
<evidence type="ECO:0000256" key="2">
    <source>
        <dbReference type="ARBA" id="ARBA00023125"/>
    </source>
</evidence>
<feature type="domain" description="HTH deoR-type" evidence="4">
    <location>
        <begin position="5"/>
        <end position="72"/>
    </location>
</feature>
<dbReference type="PANTHER" id="PTHR30363:SF28">
    <property type="entry name" value="TRANSCRIPTIONAL REGULATORY PROTEIN-RELATED"/>
    <property type="match status" value="1"/>
</dbReference>
<keyword evidence="6" id="KW-1185">Reference proteome</keyword>
<dbReference type="CDD" id="cd00090">
    <property type="entry name" value="HTH_ARSR"/>
    <property type="match status" value="1"/>
</dbReference>
<evidence type="ECO:0000313" key="6">
    <source>
        <dbReference type="Proteomes" id="UP000027931"/>
    </source>
</evidence>